<feature type="compositionally biased region" description="Low complexity" evidence="1">
    <location>
        <begin position="126"/>
        <end position="147"/>
    </location>
</feature>
<evidence type="ECO:0000313" key="2">
    <source>
        <dbReference type="EMBL" id="MPM99031.1"/>
    </source>
</evidence>
<feature type="compositionally biased region" description="Basic and acidic residues" evidence="1">
    <location>
        <begin position="102"/>
        <end position="114"/>
    </location>
</feature>
<dbReference type="PROSITE" id="PS50005">
    <property type="entry name" value="TPR"/>
    <property type="match status" value="1"/>
</dbReference>
<dbReference type="InterPro" id="IPR011990">
    <property type="entry name" value="TPR-like_helical_dom_sf"/>
</dbReference>
<dbReference type="Pfam" id="PF14559">
    <property type="entry name" value="TPR_19"/>
    <property type="match status" value="1"/>
</dbReference>
<evidence type="ECO:0008006" key="3">
    <source>
        <dbReference type="Google" id="ProtNLM"/>
    </source>
</evidence>
<proteinExistence type="predicted"/>
<name>A0A645ECG5_9ZZZZ</name>
<accession>A0A645ECG5</accession>
<reference evidence="2" key="1">
    <citation type="submission" date="2019-08" db="EMBL/GenBank/DDBJ databases">
        <authorList>
            <person name="Kucharzyk K."/>
            <person name="Murdoch R.W."/>
            <person name="Higgins S."/>
            <person name="Loffler F."/>
        </authorList>
    </citation>
    <scope>NUCLEOTIDE SEQUENCE</scope>
</reference>
<comment type="caution">
    <text evidence="2">The sequence shown here is derived from an EMBL/GenBank/DDBJ whole genome shotgun (WGS) entry which is preliminary data.</text>
</comment>
<dbReference type="InterPro" id="IPR019734">
    <property type="entry name" value="TPR_rpt"/>
</dbReference>
<dbReference type="Gene3D" id="1.25.40.10">
    <property type="entry name" value="Tetratricopeptide repeat domain"/>
    <property type="match status" value="1"/>
</dbReference>
<dbReference type="AlphaFoldDB" id="A0A645ECG5"/>
<gene>
    <name evidence="2" type="ORF">SDC9_146221</name>
</gene>
<organism evidence="2">
    <name type="scientific">bioreactor metagenome</name>
    <dbReference type="NCBI Taxonomy" id="1076179"/>
    <lineage>
        <taxon>unclassified sequences</taxon>
        <taxon>metagenomes</taxon>
        <taxon>ecological metagenomes</taxon>
    </lineage>
</organism>
<dbReference type="SUPFAM" id="SSF48452">
    <property type="entry name" value="TPR-like"/>
    <property type="match status" value="1"/>
</dbReference>
<dbReference type="EMBL" id="VSSQ01045152">
    <property type="protein sequence ID" value="MPM99031.1"/>
    <property type="molecule type" value="Genomic_DNA"/>
</dbReference>
<protein>
    <recommendedName>
        <fullName evidence="3">Outer membrane protein assembly factor BamD</fullName>
    </recommendedName>
</protein>
<feature type="region of interest" description="Disordered" evidence="1">
    <location>
        <begin position="102"/>
        <end position="147"/>
    </location>
</feature>
<sequence>MIVMKRILIFAVAACLVVSLCACGAKKEEETPTYEDYVSTGSTALDDKDYEKAQENFADAVTLDSKQTEAYFGLYEAYMGLEDVESAEQALSDGIAETGNEDMKRILDNLKDPDASSGATEDDWSGESSSSESSSGETSSGETSTGK</sequence>
<dbReference type="PROSITE" id="PS51257">
    <property type="entry name" value="PROKAR_LIPOPROTEIN"/>
    <property type="match status" value="1"/>
</dbReference>
<evidence type="ECO:0000256" key="1">
    <source>
        <dbReference type="SAM" id="MobiDB-lite"/>
    </source>
</evidence>